<proteinExistence type="predicted"/>
<keyword evidence="4 5" id="KW-0472">Membrane</keyword>
<evidence type="ECO:0000256" key="1">
    <source>
        <dbReference type="ARBA" id="ARBA00004370"/>
    </source>
</evidence>
<feature type="transmembrane region" description="Helical" evidence="5">
    <location>
        <begin position="65"/>
        <end position="90"/>
    </location>
</feature>
<name>A0A2P7SG79_9HYPH</name>
<dbReference type="AlphaFoldDB" id="A0A2P7SG79"/>
<evidence type="ECO:0000256" key="3">
    <source>
        <dbReference type="ARBA" id="ARBA00022989"/>
    </source>
</evidence>
<dbReference type="Pfam" id="PF01124">
    <property type="entry name" value="MAPEG"/>
    <property type="match status" value="1"/>
</dbReference>
<dbReference type="Proteomes" id="UP000240653">
    <property type="component" value="Unassembled WGS sequence"/>
</dbReference>
<dbReference type="PANTHER" id="PTHR35814">
    <property type="match status" value="1"/>
</dbReference>
<keyword evidence="7" id="KW-1185">Reference proteome</keyword>
<dbReference type="InterPro" id="IPR023352">
    <property type="entry name" value="MAPEG-like_dom_sf"/>
</dbReference>
<evidence type="ECO:0000313" key="7">
    <source>
        <dbReference type="Proteomes" id="UP000240653"/>
    </source>
</evidence>
<sequence>MNETAVATVGLYAVLNMAILFWLVVATSQLRRRYKVWIGNGGVAHLERVMRGHANAIEHMPMTMLLLLITALLGTSVVALHLLGVAFTAGRALHAWHFIEEKGARWQREIGFGLSGLATIVTMTTLLGHAFRLLL</sequence>
<reference evidence="6 7" key="1">
    <citation type="submission" date="2018-03" db="EMBL/GenBank/DDBJ databases">
        <title>The draft genome of Mesorhizobium soli JCM 19897.</title>
        <authorList>
            <person name="Li L."/>
            <person name="Liu L."/>
            <person name="Liang L."/>
            <person name="Wang T."/>
            <person name="Zhang X."/>
        </authorList>
    </citation>
    <scope>NUCLEOTIDE SEQUENCE [LARGE SCALE GENOMIC DNA]</scope>
    <source>
        <strain evidence="6 7">JCM 19897</strain>
    </source>
</reference>
<comment type="caution">
    <text evidence="6">The sequence shown here is derived from an EMBL/GenBank/DDBJ whole genome shotgun (WGS) entry which is preliminary data.</text>
</comment>
<feature type="transmembrane region" description="Helical" evidence="5">
    <location>
        <begin position="110"/>
        <end position="131"/>
    </location>
</feature>
<comment type="subcellular location">
    <subcellularLocation>
        <location evidence="1">Membrane</location>
    </subcellularLocation>
</comment>
<dbReference type="OrthoDB" id="7619858at2"/>
<evidence type="ECO:0000256" key="4">
    <source>
        <dbReference type="ARBA" id="ARBA00023136"/>
    </source>
</evidence>
<evidence type="ECO:0000256" key="5">
    <source>
        <dbReference type="SAM" id="Phobius"/>
    </source>
</evidence>
<dbReference type="EMBL" id="PXYL01000004">
    <property type="protein sequence ID" value="PSJ61494.1"/>
    <property type="molecule type" value="Genomic_DNA"/>
</dbReference>
<evidence type="ECO:0000313" key="6">
    <source>
        <dbReference type="EMBL" id="PSJ61494.1"/>
    </source>
</evidence>
<dbReference type="GO" id="GO:0016020">
    <property type="term" value="C:membrane"/>
    <property type="evidence" value="ECO:0007669"/>
    <property type="project" value="UniProtKB-SubCell"/>
</dbReference>
<dbReference type="RefSeq" id="WP_106723925.1">
    <property type="nucleotide sequence ID" value="NZ_PXYL01000004.1"/>
</dbReference>
<organism evidence="6 7">
    <name type="scientific">Pseudaminobacter soli</name>
    <name type="common">ex Li et al. 2025</name>
    <dbReference type="NCBI Taxonomy" id="1295366"/>
    <lineage>
        <taxon>Bacteria</taxon>
        <taxon>Pseudomonadati</taxon>
        <taxon>Pseudomonadota</taxon>
        <taxon>Alphaproteobacteria</taxon>
        <taxon>Hyphomicrobiales</taxon>
        <taxon>Phyllobacteriaceae</taxon>
        <taxon>Pseudaminobacter</taxon>
    </lineage>
</organism>
<accession>A0A2P7SG79</accession>
<protein>
    <submittedName>
        <fullName evidence="6">Glutathione S-transferase</fullName>
    </submittedName>
</protein>
<feature type="transmembrane region" description="Helical" evidence="5">
    <location>
        <begin position="6"/>
        <end position="25"/>
    </location>
</feature>
<dbReference type="SUPFAM" id="SSF161084">
    <property type="entry name" value="MAPEG domain-like"/>
    <property type="match status" value="1"/>
</dbReference>
<keyword evidence="2 5" id="KW-0812">Transmembrane</keyword>
<dbReference type="InterPro" id="IPR001129">
    <property type="entry name" value="Membr-assoc_MAPEG"/>
</dbReference>
<dbReference type="PANTHER" id="PTHR35814:SF1">
    <property type="entry name" value="GLUTATHIONE S-TRANSFERASE-RELATED"/>
    <property type="match status" value="1"/>
</dbReference>
<gene>
    <name evidence="6" type="ORF">C7I85_10615</name>
</gene>
<dbReference type="GO" id="GO:0016740">
    <property type="term" value="F:transferase activity"/>
    <property type="evidence" value="ECO:0007669"/>
    <property type="project" value="UniProtKB-KW"/>
</dbReference>
<keyword evidence="3 5" id="KW-1133">Transmembrane helix</keyword>
<evidence type="ECO:0000256" key="2">
    <source>
        <dbReference type="ARBA" id="ARBA00022692"/>
    </source>
</evidence>
<keyword evidence="6" id="KW-0808">Transferase</keyword>
<dbReference type="Gene3D" id="1.20.120.550">
    <property type="entry name" value="Membrane associated eicosanoid/glutathione metabolism-like domain"/>
    <property type="match status" value="1"/>
</dbReference>